<gene>
    <name evidence="3" type="ORF">CHS0354_029359</name>
</gene>
<evidence type="ECO:0000256" key="2">
    <source>
        <dbReference type="SAM" id="SignalP"/>
    </source>
</evidence>
<feature type="compositionally biased region" description="Polar residues" evidence="1">
    <location>
        <begin position="280"/>
        <end position="293"/>
    </location>
</feature>
<accession>A0AAE0SUA7</accession>
<reference evidence="3" key="3">
    <citation type="submission" date="2023-05" db="EMBL/GenBank/DDBJ databases">
        <authorList>
            <person name="Smith C.H."/>
        </authorList>
    </citation>
    <scope>NUCLEOTIDE SEQUENCE</scope>
    <source>
        <strain evidence="3">CHS0354</strain>
        <tissue evidence="3">Mantle</tissue>
    </source>
</reference>
<name>A0AAE0SUA7_9BIVA</name>
<organism evidence="3 4">
    <name type="scientific">Potamilus streckersoni</name>
    <dbReference type="NCBI Taxonomy" id="2493646"/>
    <lineage>
        <taxon>Eukaryota</taxon>
        <taxon>Metazoa</taxon>
        <taxon>Spiralia</taxon>
        <taxon>Lophotrochozoa</taxon>
        <taxon>Mollusca</taxon>
        <taxon>Bivalvia</taxon>
        <taxon>Autobranchia</taxon>
        <taxon>Heteroconchia</taxon>
        <taxon>Palaeoheterodonta</taxon>
        <taxon>Unionida</taxon>
        <taxon>Unionoidea</taxon>
        <taxon>Unionidae</taxon>
        <taxon>Ambleminae</taxon>
        <taxon>Lampsilini</taxon>
        <taxon>Potamilus</taxon>
    </lineage>
</organism>
<feature type="region of interest" description="Disordered" evidence="1">
    <location>
        <begin position="80"/>
        <end position="110"/>
    </location>
</feature>
<reference evidence="3" key="1">
    <citation type="journal article" date="2021" name="Genome Biol. Evol.">
        <title>A High-Quality Reference Genome for a Parasitic Bivalve with Doubly Uniparental Inheritance (Bivalvia: Unionida).</title>
        <authorList>
            <person name="Smith C.H."/>
        </authorList>
    </citation>
    <scope>NUCLEOTIDE SEQUENCE</scope>
    <source>
        <strain evidence="3">CHS0354</strain>
    </source>
</reference>
<feature type="compositionally biased region" description="Polar residues" evidence="1">
    <location>
        <begin position="339"/>
        <end position="349"/>
    </location>
</feature>
<comment type="caution">
    <text evidence="3">The sequence shown here is derived from an EMBL/GenBank/DDBJ whole genome shotgun (WGS) entry which is preliminary data.</text>
</comment>
<dbReference type="AlphaFoldDB" id="A0AAE0SUA7"/>
<keyword evidence="4" id="KW-1185">Reference proteome</keyword>
<keyword evidence="2" id="KW-0732">Signal</keyword>
<feature type="compositionally biased region" description="Polar residues" evidence="1">
    <location>
        <begin position="86"/>
        <end position="96"/>
    </location>
</feature>
<feature type="chain" id="PRO_5041935108" evidence="2">
    <location>
        <begin position="19"/>
        <end position="490"/>
    </location>
</feature>
<dbReference type="Proteomes" id="UP001195483">
    <property type="component" value="Unassembled WGS sequence"/>
</dbReference>
<feature type="region of interest" description="Disordered" evidence="1">
    <location>
        <begin position="280"/>
        <end position="362"/>
    </location>
</feature>
<evidence type="ECO:0000313" key="4">
    <source>
        <dbReference type="Proteomes" id="UP001195483"/>
    </source>
</evidence>
<evidence type="ECO:0000313" key="3">
    <source>
        <dbReference type="EMBL" id="KAK3597805.1"/>
    </source>
</evidence>
<reference evidence="3" key="2">
    <citation type="journal article" date="2021" name="Genome Biol. Evol.">
        <title>Developing a high-quality reference genome for a parasitic bivalve with doubly uniparental inheritance (Bivalvia: Unionida).</title>
        <authorList>
            <person name="Smith C.H."/>
        </authorList>
    </citation>
    <scope>NUCLEOTIDE SEQUENCE</scope>
    <source>
        <strain evidence="3">CHS0354</strain>
        <tissue evidence="3">Mantle</tissue>
    </source>
</reference>
<protein>
    <submittedName>
        <fullName evidence="3">Uncharacterized protein</fullName>
    </submittedName>
</protein>
<dbReference type="EMBL" id="JAEAOA010001763">
    <property type="protein sequence ID" value="KAK3597805.1"/>
    <property type="molecule type" value="Genomic_DNA"/>
</dbReference>
<proteinExistence type="predicted"/>
<sequence length="490" mass="50595">MKTCAVLAAASLLVVSYARWVPLVGKIDLDVNNISQALTATPPTAVHLSDAQAVPVFLVRRFPEDGINLMNWLNGGQHTVAHNRDPSSTADSSHTSVPGADGPSNPILTAHRDFQATGDHSHTGLVGVGATGNSHMTTHSTDPHAAADHLLTGGVGEGATGTSHFTANSNDPHVAAEHLHTGPDGVGITGNSHTTSHSNVAHATADHSHTGLAGVIASGNSHMTAHSNDHHAAADNLHTGLAGVSATGNSNMTAYSSDLHALADHLHPNVADVDAIENPHTTAKNSKPQTSADPSFASVADDDGTENTSGTANNSDSQAAADSAVGEELDRRRRELTGPSGTVYQNMDDSSPGDFAASEDGESRNCGLTGCVYMTAHNTVNSPAAGPPAETGGKTRENEKHVITGGSSTVVPIMVEPFAAVYSFHKGNNEDDDQNRGLLADAQTVAHDSVPPGATGKDCNVDGLKILIPTAHLSLVEQRIIRFLCTNEYA</sequence>
<evidence type="ECO:0000256" key="1">
    <source>
        <dbReference type="SAM" id="MobiDB-lite"/>
    </source>
</evidence>
<feature type="compositionally biased region" description="Low complexity" evidence="1">
    <location>
        <begin position="312"/>
        <end position="324"/>
    </location>
</feature>
<feature type="signal peptide" evidence="2">
    <location>
        <begin position="1"/>
        <end position="18"/>
    </location>
</feature>